<gene>
    <name evidence="1" type="ORF">g.9383</name>
</gene>
<proteinExistence type="predicted"/>
<protein>
    <submittedName>
        <fullName evidence="1">Uncharacterized protein</fullName>
    </submittedName>
</protein>
<dbReference type="AlphaFoldDB" id="A0A1D1ZV11"/>
<sequence length="183" mass="20382">MKSAACQQGTANGKSVPAHTSAPCFQPLAFVLSPLPHCFPHTFLSHPHLLRQVRSPLEPLASFWMCAPDQHSENLHVKSIVQPARVAGVTTDPHHLKYVEPYFAVNTTHDRVDGPKSERQASDRLALYHYALKSEEEYQAKMKRGSGMGNQKTMAFFHYVNNYTAAVCLDGIDKGRYLASFVS</sequence>
<evidence type="ECO:0000313" key="1">
    <source>
        <dbReference type="EMBL" id="JAT70585.1"/>
    </source>
</evidence>
<name>A0A1D1ZV11_AUXPR</name>
<accession>A0A1D1ZV11</accession>
<organism evidence="1">
    <name type="scientific">Auxenochlorella protothecoides</name>
    <name type="common">Green microalga</name>
    <name type="synonym">Chlorella protothecoides</name>
    <dbReference type="NCBI Taxonomy" id="3075"/>
    <lineage>
        <taxon>Eukaryota</taxon>
        <taxon>Viridiplantae</taxon>
        <taxon>Chlorophyta</taxon>
        <taxon>core chlorophytes</taxon>
        <taxon>Trebouxiophyceae</taxon>
        <taxon>Chlorellales</taxon>
        <taxon>Chlorellaceae</taxon>
        <taxon>Auxenochlorella</taxon>
    </lineage>
</organism>
<dbReference type="EMBL" id="GDKF01008037">
    <property type="protein sequence ID" value="JAT70585.1"/>
    <property type="molecule type" value="Transcribed_RNA"/>
</dbReference>
<reference evidence="1" key="1">
    <citation type="submission" date="2015-08" db="EMBL/GenBank/DDBJ databases">
        <authorList>
            <person name="Babu N.S."/>
            <person name="Beckwith C.J."/>
            <person name="Beseler K.G."/>
            <person name="Brison A."/>
            <person name="Carone J.V."/>
            <person name="Caskin T.P."/>
            <person name="Diamond M."/>
            <person name="Durham M.E."/>
            <person name="Foxe J.M."/>
            <person name="Go M."/>
            <person name="Henderson B.A."/>
            <person name="Jones I.B."/>
            <person name="McGettigan J.A."/>
            <person name="Micheletti S.J."/>
            <person name="Nasrallah M.E."/>
            <person name="Ortiz D."/>
            <person name="Piller C.R."/>
            <person name="Privatt S.R."/>
            <person name="Schneider S.L."/>
            <person name="Sharp S."/>
            <person name="Smith T.C."/>
            <person name="Stanton J.D."/>
            <person name="Ullery H.E."/>
            <person name="Wilson R.J."/>
            <person name="Serrano M.G."/>
            <person name="Buck G."/>
            <person name="Lee V."/>
            <person name="Wang Y."/>
            <person name="Carvalho R."/>
            <person name="Voegtly L."/>
            <person name="Shi R."/>
            <person name="Duckworth R."/>
            <person name="Johnson A."/>
            <person name="Loviza R."/>
            <person name="Walstead R."/>
            <person name="Shah Z."/>
            <person name="Kiflezghi M."/>
            <person name="Wade K."/>
            <person name="Ball S.L."/>
            <person name="Bradley K.W."/>
            <person name="Asai D.J."/>
            <person name="Bowman C.A."/>
            <person name="Russell D.A."/>
            <person name="Pope W.H."/>
            <person name="Jacobs-Sera D."/>
            <person name="Hendrix R.W."/>
            <person name="Hatfull G.F."/>
        </authorList>
    </citation>
    <scope>NUCLEOTIDE SEQUENCE</scope>
</reference>